<dbReference type="EMBL" id="NXGJ01000012">
    <property type="protein sequence ID" value="PRM87200.1"/>
    <property type="molecule type" value="Genomic_DNA"/>
</dbReference>
<proteinExistence type="predicted"/>
<keyword evidence="2" id="KW-0808">Transferase</keyword>
<name>A0A2S9SKU4_9BACT</name>
<comment type="caution">
    <text evidence="4">The sequence shown here is derived from an EMBL/GenBank/DDBJ whole genome shotgun (WGS) entry which is preliminary data.</text>
</comment>
<evidence type="ECO:0000259" key="3">
    <source>
        <dbReference type="Pfam" id="PF00535"/>
    </source>
</evidence>
<organism evidence="4 5">
    <name type="scientific">Aliarcobacter cryaerophilus</name>
    <dbReference type="NCBI Taxonomy" id="28198"/>
    <lineage>
        <taxon>Bacteria</taxon>
        <taxon>Pseudomonadati</taxon>
        <taxon>Campylobacterota</taxon>
        <taxon>Epsilonproteobacteria</taxon>
        <taxon>Campylobacterales</taxon>
        <taxon>Arcobacteraceae</taxon>
        <taxon>Aliarcobacter</taxon>
    </lineage>
</organism>
<gene>
    <name evidence="4" type="ORF">CJ669_08785</name>
</gene>
<dbReference type="PANTHER" id="PTHR22916">
    <property type="entry name" value="GLYCOSYLTRANSFERASE"/>
    <property type="match status" value="1"/>
</dbReference>
<dbReference type="GO" id="GO:0016758">
    <property type="term" value="F:hexosyltransferase activity"/>
    <property type="evidence" value="ECO:0007669"/>
    <property type="project" value="UniProtKB-ARBA"/>
</dbReference>
<evidence type="ECO:0000256" key="1">
    <source>
        <dbReference type="ARBA" id="ARBA00022676"/>
    </source>
</evidence>
<dbReference type="PANTHER" id="PTHR22916:SF51">
    <property type="entry name" value="GLYCOSYLTRANSFERASE EPSH-RELATED"/>
    <property type="match status" value="1"/>
</dbReference>
<evidence type="ECO:0000313" key="5">
    <source>
        <dbReference type="Proteomes" id="UP000239065"/>
    </source>
</evidence>
<dbReference type="Pfam" id="PF00535">
    <property type="entry name" value="Glycos_transf_2"/>
    <property type="match status" value="1"/>
</dbReference>
<evidence type="ECO:0000313" key="4">
    <source>
        <dbReference type="EMBL" id="PRM87200.1"/>
    </source>
</evidence>
<dbReference type="RefSeq" id="WP_105909603.1">
    <property type="nucleotide sequence ID" value="NZ_JAODCK010000004.1"/>
</dbReference>
<dbReference type="Gene3D" id="3.90.550.10">
    <property type="entry name" value="Spore Coat Polysaccharide Biosynthesis Protein SpsA, Chain A"/>
    <property type="match status" value="1"/>
</dbReference>
<dbReference type="InterPro" id="IPR029044">
    <property type="entry name" value="Nucleotide-diphossugar_trans"/>
</dbReference>
<dbReference type="SUPFAM" id="SSF53448">
    <property type="entry name" value="Nucleotide-diphospho-sugar transferases"/>
    <property type="match status" value="1"/>
</dbReference>
<feature type="domain" description="Glycosyltransferase 2-like" evidence="3">
    <location>
        <begin position="9"/>
        <end position="176"/>
    </location>
</feature>
<dbReference type="InterPro" id="IPR001173">
    <property type="entry name" value="Glyco_trans_2-like"/>
</dbReference>
<dbReference type="Proteomes" id="UP000239065">
    <property type="component" value="Unassembled WGS sequence"/>
</dbReference>
<reference evidence="4 5" key="1">
    <citation type="submission" date="2017-09" db="EMBL/GenBank/DDBJ databases">
        <title>Reassesment of A. cryaerophilus.</title>
        <authorList>
            <person name="Perez-Cataluna A."/>
            <person name="Collado L."/>
            <person name="Salgado O."/>
            <person name="Lefinanco V."/>
            <person name="Figueras M.J."/>
        </authorList>
    </citation>
    <scope>NUCLEOTIDE SEQUENCE [LARGE SCALE GENOMIC DNA]</scope>
    <source>
        <strain evidence="4 5">LMG 9861</strain>
    </source>
</reference>
<keyword evidence="1" id="KW-0328">Glycosyltransferase</keyword>
<accession>A0A2S9SKU4</accession>
<evidence type="ECO:0000256" key="2">
    <source>
        <dbReference type="ARBA" id="ARBA00022679"/>
    </source>
</evidence>
<dbReference type="CDD" id="cd00761">
    <property type="entry name" value="Glyco_tranf_GTA_type"/>
    <property type="match status" value="1"/>
</dbReference>
<dbReference type="AlphaFoldDB" id="A0A2S9SKU4"/>
<protein>
    <recommendedName>
        <fullName evidence="3">Glycosyltransferase 2-like domain-containing protein</fullName>
    </recommendedName>
</protein>
<sequence length="337" mass="40089">MSNKEIFISIVIPVYNSELYIDECLQSILKQKMIENIELICVNDGSSDSSLTILNSYKKKFPNMVIIDQKNTGSAIARNNGLQTANGEYIYFVDNDDYLANDTCLSELYNVAKRASLDILNFNHLIFKNNSLHKYSINREKNRIYTGKEYLATSQKGNITNTPWDKILKRSYLKEINFAYTSGVISDDAEALLPLFYDAQRVSFIDIFAYVYRIRPNSVMTGEKTEKYIISTQKILETYINYYNNEENKGIRRFIKSLIFNRLLSYYELLLEKKEFFNRYKDNYEIYKTKYLNKLERFFIENEERYLDKYKNSKSKLVKKLNFNYLIRRFRKIYLKN</sequence>